<proteinExistence type="predicted"/>
<comment type="caution">
    <text evidence="1">The sequence shown here is derived from an EMBL/GenBank/DDBJ whole genome shotgun (WGS) entry which is preliminary data.</text>
</comment>
<name>A0A7X3FJ04_9BACL</name>
<evidence type="ECO:0000313" key="2">
    <source>
        <dbReference type="Proteomes" id="UP000490800"/>
    </source>
</evidence>
<protein>
    <recommendedName>
        <fullName evidence="3">DUF2187 domain-containing protein</fullName>
    </recommendedName>
</protein>
<accession>A0A7X3FJ04</accession>
<dbReference type="Proteomes" id="UP000490800">
    <property type="component" value="Unassembled WGS sequence"/>
</dbReference>
<keyword evidence="2" id="KW-1185">Reference proteome</keyword>
<organism evidence="1 2">
    <name type="scientific">Paenibacillus lutrae</name>
    <dbReference type="NCBI Taxonomy" id="2078573"/>
    <lineage>
        <taxon>Bacteria</taxon>
        <taxon>Bacillati</taxon>
        <taxon>Bacillota</taxon>
        <taxon>Bacilli</taxon>
        <taxon>Bacillales</taxon>
        <taxon>Paenibacillaceae</taxon>
        <taxon>Paenibacillus</taxon>
    </lineage>
</organism>
<dbReference type="AlphaFoldDB" id="A0A7X3FJ04"/>
<evidence type="ECO:0000313" key="1">
    <source>
        <dbReference type="EMBL" id="MVP00379.1"/>
    </source>
</evidence>
<dbReference type="RefSeq" id="WP_166541981.1">
    <property type="nucleotide sequence ID" value="NZ_RHLK01000006.1"/>
</dbReference>
<sequence length="62" mass="7241">MLQPGDIVKHKKDKYLVRGIVRSIAKSGIRAEVDWDHPEDNPKLLWFIGAYYLFENLEKLEG</sequence>
<reference evidence="1 2" key="1">
    <citation type="journal article" date="2019" name="Microorganisms">
        <title>Paenibacillus lutrae sp. nov., A Chitinolytic Species Isolated from A River Otter in Castril Natural Park, Granada, Spain.</title>
        <authorList>
            <person name="Rodriguez M."/>
            <person name="Reina J.C."/>
            <person name="Bejar V."/>
            <person name="Llamas I."/>
        </authorList>
    </citation>
    <scope>NUCLEOTIDE SEQUENCE [LARGE SCALE GENOMIC DNA]</scope>
    <source>
        <strain evidence="1 2">N10</strain>
    </source>
</reference>
<gene>
    <name evidence="1" type="ORF">EDM21_12735</name>
</gene>
<dbReference type="EMBL" id="RHLK01000006">
    <property type="protein sequence ID" value="MVP00379.1"/>
    <property type="molecule type" value="Genomic_DNA"/>
</dbReference>
<evidence type="ECO:0008006" key="3">
    <source>
        <dbReference type="Google" id="ProtNLM"/>
    </source>
</evidence>